<reference evidence="2 3" key="1">
    <citation type="submission" date="2018-10" db="EMBL/GenBank/DDBJ databases">
        <title>Sinomicrobium pectinilyticum sp. nov., a pectinase-producing bacterium isolated from alkaline and saline soil, and emended description of the genus Sinomicrobium.</title>
        <authorList>
            <person name="Cheng B."/>
            <person name="Li C."/>
            <person name="Lai Q."/>
            <person name="Du M."/>
            <person name="Shao Z."/>
            <person name="Xu P."/>
            <person name="Yang C."/>
        </authorList>
    </citation>
    <scope>NUCLEOTIDE SEQUENCE [LARGE SCALE GENOMIC DNA]</scope>
    <source>
        <strain evidence="2 3">5DNS001</strain>
    </source>
</reference>
<dbReference type="Proteomes" id="UP000267469">
    <property type="component" value="Unassembled WGS sequence"/>
</dbReference>
<dbReference type="Gene3D" id="1.20.120.330">
    <property type="entry name" value="Nucleotidyltransferases domain 2"/>
    <property type="match status" value="2"/>
</dbReference>
<dbReference type="PROSITE" id="PS50910">
    <property type="entry name" value="HEPN"/>
    <property type="match status" value="1"/>
</dbReference>
<dbReference type="SMART" id="SM00748">
    <property type="entry name" value="HEPN"/>
    <property type="match status" value="1"/>
</dbReference>
<name>A0A3N0EFQ1_SINP1</name>
<evidence type="ECO:0000259" key="1">
    <source>
        <dbReference type="PROSITE" id="PS50910"/>
    </source>
</evidence>
<accession>A0A3N0EFQ1</accession>
<protein>
    <submittedName>
        <fullName evidence="2">HEPN domain-containing protein</fullName>
    </submittedName>
</protein>
<dbReference type="SUPFAM" id="SSF81593">
    <property type="entry name" value="Nucleotidyltransferase substrate binding subunit/domain"/>
    <property type="match status" value="1"/>
</dbReference>
<gene>
    <name evidence="2" type="ORF">ED312_11180</name>
</gene>
<dbReference type="RefSeq" id="WP_123216105.1">
    <property type="nucleotide sequence ID" value="NZ_RJTM01000078.1"/>
</dbReference>
<proteinExistence type="predicted"/>
<dbReference type="EMBL" id="RJTM01000078">
    <property type="protein sequence ID" value="RNL86688.1"/>
    <property type="molecule type" value="Genomic_DNA"/>
</dbReference>
<dbReference type="AlphaFoldDB" id="A0A3N0EFQ1"/>
<dbReference type="InterPro" id="IPR007842">
    <property type="entry name" value="HEPN_dom"/>
</dbReference>
<sequence>MDNIKNTPDVKAVIDALTTKFNIEQIYLNTYDQGTSPFELVILVSSKYIKTLDDLVPRIMYTIGNYPQYKVMCYVAFQAKDKIREGNLYLFASCQPQKLIYKKEDSEFEPIPKQIDHVKCKELAIALRDREQQKIDEFKEGYYFFKEKENYGLASFMLHQAVELTYRYLELQLIAKERITHSIRGHHLYLKRISAAYTGIFDEEDDNDILLLQVLDNIYRSTRYEDDFRIDIDTLKQLESKMETLHTKAVQVFEHIVASFEQQHAVAPVPNDQNDDLPNKTKSMKLDDNKYLKEAIEQLKERIKTPVAIYVFGHRARSFFIEGINDTETTGIHDDHFDLLVVSETYVREKVMSLQGELNKRLGISLLLLSYTKDHIQKQLDKNNPYFHRVLQKKGSLLYAGLEINDWCFHENNGVRTEEELKKCMANWYKRETNASGFFNGATAIEDSEEFAVKVLLYNQAMEQASLGLLESFYGYTPYQQNLNHLYNLCCSFWYFPNDIFPRFTEEDKRLFNEFAHVVKSVLYKGLSYIDWDEAFRYEARCERFLEECSTLVRETFLKNSEPLQDPAIV</sequence>
<feature type="domain" description="HEPN" evidence="1">
    <location>
        <begin position="132"/>
        <end position="252"/>
    </location>
</feature>
<evidence type="ECO:0000313" key="3">
    <source>
        <dbReference type="Proteomes" id="UP000267469"/>
    </source>
</evidence>
<dbReference type="Gene3D" id="3.30.460.10">
    <property type="entry name" value="Beta Polymerase, domain 2"/>
    <property type="match status" value="1"/>
</dbReference>
<comment type="caution">
    <text evidence="2">The sequence shown here is derived from an EMBL/GenBank/DDBJ whole genome shotgun (WGS) entry which is preliminary data.</text>
</comment>
<dbReference type="Pfam" id="PF05168">
    <property type="entry name" value="HEPN"/>
    <property type="match status" value="1"/>
</dbReference>
<dbReference type="InterPro" id="IPR043519">
    <property type="entry name" value="NT_sf"/>
</dbReference>
<evidence type="ECO:0000313" key="2">
    <source>
        <dbReference type="EMBL" id="RNL86688.1"/>
    </source>
</evidence>
<dbReference type="OrthoDB" id="1321649at2"/>
<keyword evidence="3" id="KW-1185">Reference proteome</keyword>
<organism evidence="2 3">
    <name type="scientific">Sinomicrobium pectinilyticum</name>
    <dbReference type="NCBI Taxonomy" id="1084421"/>
    <lineage>
        <taxon>Bacteria</taxon>
        <taxon>Pseudomonadati</taxon>
        <taxon>Bacteroidota</taxon>
        <taxon>Flavobacteriia</taxon>
        <taxon>Flavobacteriales</taxon>
        <taxon>Flavobacteriaceae</taxon>
        <taxon>Sinomicrobium</taxon>
    </lineage>
</organism>